<evidence type="ECO:0000256" key="2">
    <source>
        <dbReference type="SAM" id="SignalP"/>
    </source>
</evidence>
<evidence type="ECO:0000313" key="3">
    <source>
        <dbReference type="EMBL" id="WAR07576.1"/>
    </source>
</evidence>
<accession>A0ABY7EF87</accession>
<dbReference type="EMBL" id="CP111017">
    <property type="protein sequence ID" value="WAR07576.1"/>
    <property type="molecule type" value="Genomic_DNA"/>
</dbReference>
<organism evidence="4 5">
    <name type="scientific">Mya arenaria</name>
    <name type="common">Soft-shell clam</name>
    <dbReference type="NCBI Taxonomy" id="6604"/>
    <lineage>
        <taxon>Eukaryota</taxon>
        <taxon>Metazoa</taxon>
        <taxon>Spiralia</taxon>
        <taxon>Lophotrochozoa</taxon>
        <taxon>Mollusca</taxon>
        <taxon>Bivalvia</taxon>
        <taxon>Autobranchia</taxon>
        <taxon>Heteroconchia</taxon>
        <taxon>Euheterodonta</taxon>
        <taxon>Imparidentia</taxon>
        <taxon>Neoheterodontei</taxon>
        <taxon>Myida</taxon>
        <taxon>Myoidea</taxon>
        <taxon>Myidae</taxon>
        <taxon>Mya</taxon>
    </lineage>
</organism>
<proteinExistence type="predicted"/>
<feature type="chain" id="PRO_5045034255" evidence="2">
    <location>
        <begin position="22"/>
        <end position="62"/>
    </location>
</feature>
<evidence type="ECO:0000256" key="1">
    <source>
        <dbReference type="SAM" id="MobiDB-lite"/>
    </source>
</evidence>
<keyword evidence="2" id="KW-0732">Signal</keyword>
<dbReference type="EMBL" id="CP111017">
    <property type="protein sequence ID" value="WAR07577.1"/>
    <property type="molecule type" value="Genomic_DNA"/>
</dbReference>
<keyword evidence="5" id="KW-1185">Reference proteome</keyword>
<sequence>MAMLTSCFGSLSLLFLSPVKSAEEKKLVTHQSEYPDGPSPEKSDEMQKLIADEKKKFDDGKE</sequence>
<feature type="region of interest" description="Disordered" evidence="1">
    <location>
        <begin position="26"/>
        <end position="62"/>
    </location>
</feature>
<gene>
    <name evidence="3" type="ORF">MAR_017534</name>
    <name evidence="4" type="ORF">MAR_017535</name>
</gene>
<protein>
    <submittedName>
        <fullName evidence="4">Uncharacterized protein</fullName>
    </submittedName>
</protein>
<dbReference type="Proteomes" id="UP001164746">
    <property type="component" value="Chromosome 6"/>
</dbReference>
<evidence type="ECO:0000313" key="4">
    <source>
        <dbReference type="EMBL" id="WAR07577.1"/>
    </source>
</evidence>
<name>A0ABY7EF87_MYAAR</name>
<reference evidence="4" key="1">
    <citation type="submission" date="2022-11" db="EMBL/GenBank/DDBJ databases">
        <title>Centuries of genome instability and evolution in soft-shell clam transmissible cancer (bioRxiv).</title>
        <authorList>
            <person name="Hart S.F.M."/>
            <person name="Yonemitsu M.A."/>
            <person name="Giersch R.M."/>
            <person name="Beal B.F."/>
            <person name="Arriagada G."/>
            <person name="Davis B.W."/>
            <person name="Ostrander E.A."/>
            <person name="Goff S.P."/>
            <person name="Metzger M.J."/>
        </authorList>
    </citation>
    <scope>NUCLEOTIDE SEQUENCE</scope>
    <source>
        <strain evidence="4">MELC-2E11</strain>
        <tissue evidence="4">Siphon/mantle</tissue>
    </source>
</reference>
<feature type="compositionally biased region" description="Basic and acidic residues" evidence="1">
    <location>
        <begin position="39"/>
        <end position="62"/>
    </location>
</feature>
<feature type="signal peptide" evidence="2">
    <location>
        <begin position="1"/>
        <end position="21"/>
    </location>
</feature>
<evidence type="ECO:0000313" key="5">
    <source>
        <dbReference type="Proteomes" id="UP001164746"/>
    </source>
</evidence>